<name>A0A4R1B9T8_9ACTN</name>
<feature type="transmembrane region" description="Helical" evidence="1">
    <location>
        <begin position="88"/>
        <end position="108"/>
    </location>
</feature>
<feature type="transmembrane region" description="Helical" evidence="1">
    <location>
        <begin position="144"/>
        <end position="162"/>
    </location>
</feature>
<evidence type="ECO:0000256" key="1">
    <source>
        <dbReference type="SAM" id="Phobius"/>
    </source>
</evidence>
<accession>A0A4R1B9T8</accession>
<keyword evidence="1" id="KW-1133">Transmembrane helix</keyword>
<evidence type="ECO:0000313" key="3">
    <source>
        <dbReference type="Proteomes" id="UP000295244"/>
    </source>
</evidence>
<feature type="transmembrane region" description="Helical" evidence="1">
    <location>
        <begin position="56"/>
        <end position="76"/>
    </location>
</feature>
<comment type="caution">
    <text evidence="2">The sequence shown here is derived from an EMBL/GenBank/DDBJ whole genome shotgun (WGS) entry which is preliminary data.</text>
</comment>
<dbReference type="AlphaFoldDB" id="A0A4R1B9T8"/>
<dbReference type="RefSeq" id="WP_132692857.1">
    <property type="nucleotide sequence ID" value="NZ_SKBU01000038.1"/>
</dbReference>
<sequence>MSSEGVGRSVRIRRAFGCITWVNMGMLVFLAAAFLLPLPFRYLGEPEIFEQTFVGLTLYGLFLIVPGMIVGAILGYRTYRGEPRRSRRVGSALGAMVGWTSFFFFAWLDSALGYLFVPLSGLATGMVLYALFSGSAPERLRRRLVGVAAAIVLAGGLVVLALDFALLGITGAVFAAMAAAAGGYVAGIGYSRAGGEEALPPEIRERLGRARAGRRKK</sequence>
<feature type="transmembrane region" description="Helical" evidence="1">
    <location>
        <begin position="114"/>
        <end position="132"/>
    </location>
</feature>
<dbReference type="OrthoDB" id="5245068at2"/>
<feature type="transmembrane region" description="Helical" evidence="1">
    <location>
        <begin position="168"/>
        <end position="190"/>
    </location>
</feature>
<keyword evidence="1" id="KW-0472">Membrane</keyword>
<dbReference type="Proteomes" id="UP000295244">
    <property type="component" value="Unassembled WGS sequence"/>
</dbReference>
<protein>
    <submittedName>
        <fullName evidence="2">Uncharacterized protein</fullName>
    </submittedName>
</protein>
<keyword evidence="1" id="KW-0812">Transmembrane</keyword>
<gene>
    <name evidence="2" type="ORF">E0L93_14855</name>
</gene>
<dbReference type="SUPFAM" id="SSF103473">
    <property type="entry name" value="MFS general substrate transporter"/>
    <property type="match status" value="1"/>
</dbReference>
<reference evidence="2 3" key="1">
    <citation type="submission" date="2019-03" db="EMBL/GenBank/DDBJ databases">
        <title>Whole genome sequence of a novel Rubrobacter taiwanensis strain, isolated from Yellowstone National Park.</title>
        <authorList>
            <person name="Freed S."/>
            <person name="Ramaley R.F."/>
            <person name="Kyndt J.A."/>
        </authorList>
    </citation>
    <scope>NUCLEOTIDE SEQUENCE [LARGE SCALE GENOMIC DNA]</scope>
    <source>
        <strain evidence="2 3">Yellowstone</strain>
    </source>
</reference>
<feature type="transmembrane region" description="Helical" evidence="1">
    <location>
        <begin position="12"/>
        <end position="36"/>
    </location>
</feature>
<proteinExistence type="predicted"/>
<keyword evidence="3" id="KW-1185">Reference proteome</keyword>
<dbReference type="InterPro" id="IPR036259">
    <property type="entry name" value="MFS_trans_sf"/>
</dbReference>
<organism evidence="2 3">
    <name type="scientific">Rubrobacter taiwanensis</name>
    <dbReference type="NCBI Taxonomy" id="185139"/>
    <lineage>
        <taxon>Bacteria</taxon>
        <taxon>Bacillati</taxon>
        <taxon>Actinomycetota</taxon>
        <taxon>Rubrobacteria</taxon>
        <taxon>Rubrobacterales</taxon>
        <taxon>Rubrobacteraceae</taxon>
        <taxon>Rubrobacter</taxon>
    </lineage>
</organism>
<evidence type="ECO:0000313" key="2">
    <source>
        <dbReference type="EMBL" id="TCJ13689.1"/>
    </source>
</evidence>
<dbReference type="EMBL" id="SKBU01000038">
    <property type="protein sequence ID" value="TCJ13689.1"/>
    <property type="molecule type" value="Genomic_DNA"/>
</dbReference>